<evidence type="ECO:0000259" key="8">
    <source>
        <dbReference type="Pfam" id="PF01694"/>
    </source>
</evidence>
<feature type="transmembrane region" description="Helical" evidence="7">
    <location>
        <begin position="137"/>
        <end position="156"/>
    </location>
</feature>
<evidence type="ECO:0000256" key="2">
    <source>
        <dbReference type="ARBA" id="ARBA00009045"/>
    </source>
</evidence>
<dbReference type="OrthoDB" id="9813074at2"/>
<feature type="transmembrane region" description="Helical" evidence="7">
    <location>
        <begin position="77"/>
        <end position="101"/>
    </location>
</feature>
<keyword evidence="3 7" id="KW-0812">Transmembrane</keyword>
<dbReference type="InterPro" id="IPR035952">
    <property type="entry name" value="Rhomboid-like_sf"/>
</dbReference>
<feature type="domain" description="Peptidase S54 rhomboid" evidence="8">
    <location>
        <begin position="73"/>
        <end position="216"/>
    </location>
</feature>
<dbReference type="InterPro" id="IPR022764">
    <property type="entry name" value="Peptidase_S54_rhomboid_dom"/>
</dbReference>
<comment type="subcellular location">
    <subcellularLocation>
        <location evidence="1">Membrane</location>
        <topology evidence="1">Multi-pass membrane protein</topology>
    </subcellularLocation>
</comment>
<reference evidence="10" key="1">
    <citation type="submission" date="2018-05" db="EMBL/GenBank/DDBJ databases">
        <title>Azospirillum thermophila sp. nov., a novel isolated from hot spring.</title>
        <authorList>
            <person name="Zhao Z."/>
        </authorList>
    </citation>
    <scope>NUCLEOTIDE SEQUENCE [LARGE SCALE GENOMIC DNA]</scope>
    <source>
        <strain evidence="10">CFH 70021</strain>
    </source>
</reference>
<protein>
    <submittedName>
        <fullName evidence="9">Rhomboid family intramembrane serine protease</fullName>
    </submittedName>
</protein>
<comment type="similarity">
    <text evidence="2">Belongs to the peptidase S54 family.</text>
</comment>
<evidence type="ECO:0000256" key="1">
    <source>
        <dbReference type="ARBA" id="ARBA00004141"/>
    </source>
</evidence>
<keyword evidence="5 7" id="KW-1133">Transmembrane helix</keyword>
<dbReference type="Proteomes" id="UP000245629">
    <property type="component" value="Chromosome 2"/>
</dbReference>
<proteinExistence type="inferred from homology"/>
<dbReference type="RefSeq" id="WP_109327391.1">
    <property type="nucleotide sequence ID" value="NZ_CP029353.1"/>
</dbReference>
<evidence type="ECO:0000313" key="9">
    <source>
        <dbReference type="EMBL" id="AWK86853.1"/>
    </source>
</evidence>
<dbReference type="Pfam" id="PF01694">
    <property type="entry name" value="Rhomboid"/>
    <property type="match status" value="1"/>
</dbReference>
<dbReference type="GO" id="GO:0016020">
    <property type="term" value="C:membrane"/>
    <property type="evidence" value="ECO:0007669"/>
    <property type="project" value="UniProtKB-SubCell"/>
</dbReference>
<dbReference type="AlphaFoldDB" id="A0A2S2CQP7"/>
<name>A0A2S2CQP7_9PROT</name>
<dbReference type="PANTHER" id="PTHR43731">
    <property type="entry name" value="RHOMBOID PROTEASE"/>
    <property type="match status" value="1"/>
</dbReference>
<evidence type="ECO:0000256" key="5">
    <source>
        <dbReference type="ARBA" id="ARBA00022989"/>
    </source>
</evidence>
<keyword evidence="4" id="KW-0378">Hydrolase</keyword>
<dbReference type="EMBL" id="CP029353">
    <property type="protein sequence ID" value="AWK86853.1"/>
    <property type="molecule type" value="Genomic_DNA"/>
</dbReference>
<feature type="transmembrane region" description="Helical" evidence="7">
    <location>
        <begin position="113"/>
        <end position="131"/>
    </location>
</feature>
<evidence type="ECO:0000256" key="6">
    <source>
        <dbReference type="ARBA" id="ARBA00023136"/>
    </source>
</evidence>
<dbReference type="SUPFAM" id="SSF144091">
    <property type="entry name" value="Rhomboid-like"/>
    <property type="match status" value="1"/>
</dbReference>
<evidence type="ECO:0000256" key="3">
    <source>
        <dbReference type="ARBA" id="ARBA00022692"/>
    </source>
</evidence>
<sequence>MTLVPGGRGVLRRGRGMAEPAALPVVPAYANRTLILACVLSFVLQLPPERFAFVPAYFFGTMELAGPLPTLAVWRGLFGHVFIHADILHLACNMAFLLPFGNAVEATVGHWRYLLLFFAGAVAGALLEGAIATDPMAPLIGASGAICGVLGAFVILRPRPFALLYRPALWIVVGFGLLNLYMVVVPPAAGSPLAEIGWGAHLGGCAAGIALALLMRPAAARRAGG</sequence>
<accession>A0A2S2CQP7</accession>
<dbReference type="Gene3D" id="1.20.1540.10">
    <property type="entry name" value="Rhomboid-like"/>
    <property type="match status" value="1"/>
</dbReference>
<dbReference type="InterPro" id="IPR050925">
    <property type="entry name" value="Rhomboid_protease_S54"/>
</dbReference>
<gene>
    <name evidence="9" type="ORF">DEW08_11980</name>
</gene>
<feature type="transmembrane region" description="Helical" evidence="7">
    <location>
        <begin position="21"/>
        <end position="44"/>
    </location>
</feature>
<dbReference type="PANTHER" id="PTHR43731:SF14">
    <property type="entry name" value="PRESENILIN-ASSOCIATED RHOMBOID-LIKE PROTEIN, MITOCHONDRIAL"/>
    <property type="match status" value="1"/>
</dbReference>
<dbReference type="KEGG" id="azz:DEW08_11980"/>
<keyword evidence="9" id="KW-0645">Protease</keyword>
<evidence type="ECO:0000313" key="10">
    <source>
        <dbReference type="Proteomes" id="UP000245629"/>
    </source>
</evidence>
<feature type="transmembrane region" description="Helical" evidence="7">
    <location>
        <begin position="196"/>
        <end position="215"/>
    </location>
</feature>
<keyword evidence="10" id="KW-1185">Reference proteome</keyword>
<evidence type="ECO:0000256" key="7">
    <source>
        <dbReference type="SAM" id="Phobius"/>
    </source>
</evidence>
<keyword evidence="6 7" id="KW-0472">Membrane</keyword>
<dbReference type="GO" id="GO:0004252">
    <property type="term" value="F:serine-type endopeptidase activity"/>
    <property type="evidence" value="ECO:0007669"/>
    <property type="project" value="InterPro"/>
</dbReference>
<evidence type="ECO:0000256" key="4">
    <source>
        <dbReference type="ARBA" id="ARBA00022801"/>
    </source>
</evidence>
<feature type="transmembrane region" description="Helical" evidence="7">
    <location>
        <begin position="163"/>
        <end position="184"/>
    </location>
</feature>
<organism evidence="9 10">
    <name type="scientific">Azospirillum thermophilum</name>
    <dbReference type="NCBI Taxonomy" id="2202148"/>
    <lineage>
        <taxon>Bacteria</taxon>
        <taxon>Pseudomonadati</taxon>
        <taxon>Pseudomonadota</taxon>
        <taxon>Alphaproteobacteria</taxon>
        <taxon>Rhodospirillales</taxon>
        <taxon>Azospirillaceae</taxon>
        <taxon>Azospirillum</taxon>
    </lineage>
</organism>
<dbReference type="GO" id="GO:0006508">
    <property type="term" value="P:proteolysis"/>
    <property type="evidence" value="ECO:0007669"/>
    <property type="project" value="UniProtKB-KW"/>
</dbReference>